<dbReference type="AlphaFoldDB" id="A0AAW1PST4"/>
<accession>A0AAW1PST4</accession>
<dbReference type="EMBL" id="JALJOQ010000013">
    <property type="protein sequence ID" value="KAK9810929.1"/>
    <property type="molecule type" value="Genomic_DNA"/>
</dbReference>
<proteinExistence type="predicted"/>
<name>A0AAW1PST4_9CHLO</name>
<gene>
    <name evidence="1" type="ORF">WJX73_009201</name>
</gene>
<reference evidence="1 2" key="1">
    <citation type="journal article" date="2024" name="Nat. Commun.">
        <title>Phylogenomics reveals the evolutionary origins of lichenization in chlorophyte algae.</title>
        <authorList>
            <person name="Puginier C."/>
            <person name="Libourel C."/>
            <person name="Otte J."/>
            <person name="Skaloud P."/>
            <person name="Haon M."/>
            <person name="Grisel S."/>
            <person name="Petersen M."/>
            <person name="Berrin J.G."/>
            <person name="Delaux P.M."/>
            <person name="Dal Grande F."/>
            <person name="Keller J."/>
        </authorList>
    </citation>
    <scope>NUCLEOTIDE SEQUENCE [LARGE SCALE GENOMIC DNA]</scope>
    <source>
        <strain evidence="1 2">SAG 2036</strain>
    </source>
</reference>
<sequence length="388" mass="41657">MLSGPLSLRHVGTSGFFQGSGAPIYLRARVGRALVCNTVRALRVSEVANDAWLSPIDRSGPYDSPELPEYDMVVPEALLETNPSTASSLGLSCIHLWWMFDENRELVAPVKRSWEGSETPQGRLYPHRTEYTGCLTPFILASKNQNSPYGLGSLTVLTPPIAVGDGTFEVMVATADHCLEPDNVHELCSRPEGFIPGQLPFTGLDPQYKPPTLKDVAGAEFFEAQSAIDAQGFPAPEPRASNAAYPPLQALDGLVSVKDVPGVRIFPLRLTPNKRGQVFPFMGGQLWELCFGFDFGVPTHEDPSQLTVVLTGFAGASFKQKAFVAGLGEEMRMAVASAGDVVGGGERYVFHRCSASGGLSGGMLRIVDRPQLLVGVHLGTNGGRSDVL</sequence>
<protein>
    <submittedName>
        <fullName evidence="1">Uncharacterized protein</fullName>
    </submittedName>
</protein>
<dbReference type="Proteomes" id="UP001465755">
    <property type="component" value="Unassembled WGS sequence"/>
</dbReference>
<evidence type="ECO:0000313" key="1">
    <source>
        <dbReference type="EMBL" id="KAK9810929.1"/>
    </source>
</evidence>
<comment type="caution">
    <text evidence="1">The sequence shown here is derived from an EMBL/GenBank/DDBJ whole genome shotgun (WGS) entry which is preliminary data.</text>
</comment>
<evidence type="ECO:0000313" key="2">
    <source>
        <dbReference type="Proteomes" id="UP001465755"/>
    </source>
</evidence>
<organism evidence="1 2">
    <name type="scientific">Symbiochloris irregularis</name>
    <dbReference type="NCBI Taxonomy" id="706552"/>
    <lineage>
        <taxon>Eukaryota</taxon>
        <taxon>Viridiplantae</taxon>
        <taxon>Chlorophyta</taxon>
        <taxon>core chlorophytes</taxon>
        <taxon>Trebouxiophyceae</taxon>
        <taxon>Trebouxiales</taxon>
        <taxon>Trebouxiaceae</taxon>
        <taxon>Symbiochloris</taxon>
    </lineage>
</organism>
<keyword evidence="2" id="KW-1185">Reference proteome</keyword>